<dbReference type="Gene3D" id="1.10.357.10">
    <property type="entry name" value="Tetracycline Repressor, domain 2"/>
    <property type="match status" value="1"/>
</dbReference>
<dbReference type="GO" id="GO:0003700">
    <property type="term" value="F:DNA-binding transcription factor activity"/>
    <property type="evidence" value="ECO:0007669"/>
    <property type="project" value="TreeGrafter"/>
</dbReference>
<gene>
    <name evidence="6" type="primary">fadR_1</name>
    <name evidence="6" type="ORF">ERS450000_00172</name>
</gene>
<dbReference type="Proteomes" id="UP000057820">
    <property type="component" value="Chromosome 1"/>
</dbReference>
<dbReference type="RefSeq" id="WP_060589812.1">
    <property type="nucleotide sequence ID" value="NZ_CP031418.1"/>
</dbReference>
<evidence type="ECO:0000313" key="7">
    <source>
        <dbReference type="Proteomes" id="UP000057820"/>
    </source>
</evidence>
<dbReference type="Gene3D" id="1.10.10.60">
    <property type="entry name" value="Homeodomain-like"/>
    <property type="match status" value="1"/>
</dbReference>
<dbReference type="PANTHER" id="PTHR30055">
    <property type="entry name" value="HTH-TYPE TRANSCRIPTIONAL REGULATOR RUTR"/>
    <property type="match status" value="1"/>
</dbReference>
<evidence type="ECO:0000256" key="5">
    <source>
        <dbReference type="PROSITE-ProRule" id="PRU00335"/>
    </source>
</evidence>
<feature type="DNA-binding region" description="H-T-H motif" evidence="5">
    <location>
        <begin position="32"/>
        <end position="51"/>
    </location>
</feature>
<evidence type="ECO:0000256" key="1">
    <source>
        <dbReference type="ARBA" id="ARBA00022491"/>
    </source>
</evidence>
<keyword evidence="4" id="KW-0804">Transcription</keyword>
<name>A0A0H5NDU2_NOCFR</name>
<organism evidence="6 7">
    <name type="scientific">Nocardia farcinica</name>
    <dbReference type="NCBI Taxonomy" id="37329"/>
    <lineage>
        <taxon>Bacteria</taxon>
        <taxon>Bacillati</taxon>
        <taxon>Actinomycetota</taxon>
        <taxon>Actinomycetes</taxon>
        <taxon>Mycobacteriales</taxon>
        <taxon>Nocardiaceae</taxon>
        <taxon>Nocardia</taxon>
    </lineage>
</organism>
<accession>A0A0H5NDU2</accession>
<evidence type="ECO:0000256" key="4">
    <source>
        <dbReference type="ARBA" id="ARBA00023163"/>
    </source>
</evidence>
<keyword evidence="1" id="KW-0678">Repressor</keyword>
<dbReference type="InterPro" id="IPR001647">
    <property type="entry name" value="HTH_TetR"/>
</dbReference>
<protein>
    <submittedName>
        <fullName evidence="6">Fatty acid metabolism regulator protein</fullName>
    </submittedName>
</protein>
<dbReference type="EMBL" id="LN868938">
    <property type="protein sequence ID" value="CRY73514.1"/>
    <property type="molecule type" value="Genomic_DNA"/>
</dbReference>
<dbReference type="InterPro" id="IPR039538">
    <property type="entry name" value="BetI_C"/>
</dbReference>
<keyword evidence="3 5" id="KW-0238">DNA-binding</keyword>
<dbReference type="GO" id="GO:0000976">
    <property type="term" value="F:transcription cis-regulatory region binding"/>
    <property type="evidence" value="ECO:0007669"/>
    <property type="project" value="TreeGrafter"/>
</dbReference>
<dbReference type="InterPro" id="IPR050109">
    <property type="entry name" value="HTH-type_TetR-like_transc_reg"/>
</dbReference>
<dbReference type="Pfam" id="PF00440">
    <property type="entry name" value="TetR_N"/>
    <property type="match status" value="1"/>
</dbReference>
<dbReference type="KEGG" id="nfr:ERS450000_00172"/>
<evidence type="ECO:0000256" key="3">
    <source>
        <dbReference type="ARBA" id="ARBA00023125"/>
    </source>
</evidence>
<keyword evidence="2" id="KW-0805">Transcription regulation</keyword>
<proteinExistence type="predicted"/>
<evidence type="ECO:0000256" key="2">
    <source>
        <dbReference type="ARBA" id="ARBA00023015"/>
    </source>
</evidence>
<dbReference type="SUPFAM" id="SSF46689">
    <property type="entry name" value="Homeodomain-like"/>
    <property type="match status" value="1"/>
</dbReference>
<sequence length="202" mass="21590">MSPRRVDTTARRAEILDAAVRVFARKGFAASRVEDIAAAAGIAKGSVYLAFDSREDLLRAIFEDFAERTAAGMRRARTAEGPALDRLAELIRSTFVLLTEERETARILFDLWSVGRGGDSAAPLDMARVYGEYRAAVTDLLTAAAAEGDLRPGVGPGHATAVVGVIEGCLLQCLIDPVLPVEGLADTIVDLCVHGLRREVPA</sequence>
<dbReference type="InterPro" id="IPR036271">
    <property type="entry name" value="Tet_transcr_reg_TetR-rel_C_sf"/>
</dbReference>
<evidence type="ECO:0000313" key="6">
    <source>
        <dbReference type="EMBL" id="CRY73514.1"/>
    </source>
</evidence>
<dbReference type="Pfam" id="PF13977">
    <property type="entry name" value="TetR_C_6"/>
    <property type="match status" value="1"/>
</dbReference>
<dbReference type="SUPFAM" id="SSF48498">
    <property type="entry name" value="Tetracyclin repressor-like, C-terminal domain"/>
    <property type="match status" value="1"/>
</dbReference>
<dbReference type="PROSITE" id="PS50977">
    <property type="entry name" value="HTH_TETR_2"/>
    <property type="match status" value="1"/>
</dbReference>
<reference evidence="7" key="1">
    <citation type="submission" date="2015-03" db="EMBL/GenBank/DDBJ databases">
        <authorList>
            <consortium name="Pathogen Informatics"/>
        </authorList>
    </citation>
    <scope>NUCLEOTIDE SEQUENCE [LARGE SCALE GENOMIC DNA]</scope>
    <source>
        <strain evidence="7">NCTC11134</strain>
    </source>
</reference>
<dbReference type="PRINTS" id="PR00455">
    <property type="entry name" value="HTHTETR"/>
</dbReference>
<dbReference type="InterPro" id="IPR009057">
    <property type="entry name" value="Homeodomain-like_sf"/>
</dbReference>
<dbReference type="AlphaFoldDB" id="A0A0H5NDU2"/>
<dbReference type="PANTHER" id="PTHR30055:SF234">
    <property type="entry name" value="HTH-TYPE TRANSCRIPTIONAL REGULATOR BETI"/>
    <property type="match status" value="1"/>
</dbReference>